<dbReference type="KEGG" id="saes:HBH39_18740"/>
<reference evidence="1 2" key="1">
    <citation type="submission" date="2020-03" db="EMBL/GenBank/DDBJ databases">
        <title>Complete genome sequence of Shewanella sp.</title>
        <authorList>
            <person name="Kim Y.-S."/>
            <person name="Kim S.-J."/>
            <person name="Jung H.-K."/>
            <person name="Kim K.-H."/>
        </authorList>
    </citation>
    <scope>NUCLEOTIDE SEQUENCE [LARGE SCALE GENOMIC DNA]</scope>
    <source>
        <strain evidence="1 2">PN3F2</strain>
        <plasmid evidence="1 2">pPN3F2_2</plasmid>
    </source>
</reference>
<geneLocation type="plasmid" evidence="1 2">
    <name>pPN3F2_2</name>
</geneLocation>
<proteinExistence type="predicted"/>
<evidence type="ECO:0000313" key="1">
    <source>
        <dbReference type="EMBL" id="QIR16515.1"/>
    </source>
</evidence>
<evidence type="ECO:0000313" key="2">
    <source>
        <dbReference type="Proteomes" id="UP000502608"/>
    </source>
</evidence>
<dbReference type="RefSeq" id="WP_167680343.1">
    <property type="nucleotide sequence ID" value="NZ_CP050315.1"/>
</dbReference>
<dbReference type="Proteomes" id="UP000502608">
    <property type="component" value="Plasmid pPN3F2_2"/>
</dbReference>
<keyword evidence="2" id="KW-1185">Reference proteome</keyword>
<name>A0A6G9QR32_9GAMM</name>
<protein>
    <submittedName>
        <fullName evidence="1">Uncharacterized protein</fullName>
    </submittedName>
</protein>
<organism evidence="1 2">
    <name type="scientific">Shewanella aestuarii</name>
    <dbReference type="NCBI Taxonomy" id="1028752"/>
    <lineage>
        <taxon>Bacteria</taxon>
        <taxon>Pseudomonadati</taxon>
        <taxon>Pseudomonadota</taxon>
        <taxon>Gammaproteobacteria</taxon>
        <taxon>Alteromonadales</taxon>
        <taxon>Shewanellaceae</taxon>
        <taxon>Shewanella</taxon>
    </lineage>
</organism>
<keyword evidence="1" id="KW-0614">Plasmid</keyword>
<dbReference type="AlphaFoldDB" id="A0A6G9QR32"/>
<gene>
    <name evidence="1" type="ORF">HBH39_18740</name>
</gene>
<accession>A0A6G9QR32</accession>
<dbReference type="EMBL" id="CP050315">
    <property type="protein sequence ID" value="QIR16515.1"/>
    <property type="molecule type" value="Genomic_DNA"/>
</dbReference>
<sequence>MYQFFRGYSQLLSTQAANRNLSGIQNNNAAIAEQISHVDHALGDIEKRRSDLKKLQSDCIDRTGSRWVHPIAKDLLQRFIYDFQSEATKQSHAEYLNRNCYDYTFTLELAGRYMPNIAFLADQPRIFPDWLHQHNAQLFAEVQTHIKATKDRRDFALLSANMLKIRPHLSDNAFATCKGLVDEIKNEITNFNYFVLAKSRSLAIKREGANIKSFGDVPDDFYLSQKFAIKTGFDINFKRIEDLSAYCRAVDPMKKLEGSQTLPFAFMAFPERIIDMANRETLTGLDLLDVITRPLDGQPAAVDCLPDILKVDDNKTIAQNLLNLTVRI</sequence>